<dbReference type="Proteomes" id="UP000824533">
    <property type="component" value="Linkage Group LG29"/>
</dbReference>
<dbReference type="EMBL" id="CM034415">
    <property type="protein sequence ID" value="KAJ0169734.1"/>
    <property type="molecule type" value="Genomic_DNA"/>
</dbReference>
<evidence type="ECO:0000313" key="1">
    <source>
        <dbReference type="EMBL" id="KAJ0169734.1"/>
    </source>
</evidence>
<gene>
    <name evidence="1" type="ORF">K1T71_014340</name>
</gene>
<accession>A0ACC1CE57</accession>
<keyword evidence="2" id="KW-1185">Reference proteome</keyword>
<protein>
    <submittedName>
        <fullName evidence="1">Uncharacterized protein</fullName>
    </submittedName>
</protein>
<comment type="caution">
    <text evidence="1">The sequence shown here is derived from an EMBL/GenBank/DDBJ whole genome shotgun (WGS) entry which is preliminary data.</text>
</comment>
<proteinExistence type="predicted"/>
<reference evidence="1 2" key="1">
    <citation type="journal article" date="2021" name="Front. Genet.">
        <title>Chromosome-Level Genome Assembly Reveals Significant Gene Expansion in the Toll and IMD Signaling Pathways of Dendrolimus kikuchii.</title>
        <authorList>
            <person name="Zhou J."/>
            <person name="Wu P."/>
            <person name="Xiong Z."/>
            <person name="Liu N."/>
            <person name="Zhao N."/>
            <person name="Ji M."/>
            <person name="Qiu Y."/>
            <person name="Yang B."/>
        </authorList>
    </citation>
    <scope>NUCLEOTIDE SEQUENCE [LARGE SCALE GENOMIC DNA]</scope>
    <source>
        <strain evidence="1">Ann1</strain>
    </source>
</reference>
<evidence type="ECO:0000313" key="2">
    <source>
        <dbReference type="Proteomes" id="UP000824533"/>
    </source>
</evidence>
<name>A0ACC1CE57_9NEOP</name>
<sequence length="485" mass="53096">MTSTKNLHPNVDEPKNSGLLYKSASCPAMIPNAVEESDMIPPLTQSHSAVFPSQHQQTPKFYQNEISQLQAFMTPQFCSYFFPMRMISYETDIQTSTKEDFSTAQNAATAMRQICNVCGCPIPRKCSLPQPCNQPPKCLQYMPGYYYYPYGNWFCDPYHVKGACMPGGPWQPASSCSPKPPSSCGPCGTSPPISCTTCKPCMCTACCFIPELPRNKTKNSLTRPFKSCGPCSTSNPFVFSGPCYKPCYGSYFPRSLCSPCRPRKPFGVCGPCGPWGPCRPCIPNRTYGPCACWLPWSCGPCTPPTPSKPHGPSGPCCCSPCGPCGCVTCGIAPWFGSCINCSITSFPVKGPISVGANGPVASEGPNEFCTKSCLVPDISVVQHNFKPTRRCPICSTAKAVPLENIPECPENVTPRPLPSTTLSRLSQTHTINPNLIRNYPFNKPKPILYKRTMPVTNNVFAYFFSTNASIPKHSFCMLPERKYQD</sequence>
<organism evidence="1 2">
    <name type="scientific">Dendrolimus kikuchii</name>
    <dbReference type="NCBI Taxonomy" id="765133"/>
    <lineage>
        <taxon>Eukaryota</taxon>
        <taxon>Metazoa</taxon>
        <taxon>Ecdysozoa</taxon>
        <taxon>Arthropoda</taxon>
        <taxon>Hexapoda</taxon>
        <taxon>Insecta</taxon>
        <taxon>Pterygota</taxon>
        <taxon>Neoptera</taxon>
        <taxon>Endopterygota</taxon>
        <taxon>Lepidoptera</taxon>
        <taxon>Glossata</taxon>
        <taxon>Ditrysia</taxon>
        <taxon>Bombycoidea</taxon>
        <taxon>Lasiocampidae</taxon>
        <taxon>Dendrolimus</taxon>
    </lineage>
</organism>